<dbReference type="SUPFAM" id="SSF53756">
    <property type="entry name" value="UDP-Glycosyltransferase/glycogen phosphorylase"/>
    <property type="match status" value="1"/>
</dbReference>
<evidence type="ECO:0000256" key="1">
    <source>
        <dbReference type="ARBA" id="ARBA00008919"/>
    </source>
</evidence>
<dbReference type="Proteomes" id="UP000820977">
    <property type="component" value="Unassembled WGS sequence"/>
</dbReference>
<evidence type="ECO:0000256" key="2">
    <source>
        <dbReference type="ARBA" id="ARBA00022676"/>
    </source>
</evidence>
<protein>
    <submittedName>
        <fullName evidence="5">Transferase</fullName>
    </submittedName>
</protein>
<dbReference type="InterPro" id="IPR038577">
    <property type="entry name" value="GT10-like_C_sf"/>
</dbReference>
<dbReference type="Pfam" id="PF00852">
    <property type="entry name" value="Glyco_transf_10"/>
    <property type="match status" value="1"/>
</dbReference>
<dbReference type="GO" id="GO:0016740">
    <property type="term" value="F:transferase activity"/>
    <property type="evidence" value="ECO:0007669"/>
    <property type="project" value="UniProtKB-KW"/>
</dbReference>
<dbReference type="InterPro" id="IPR001503">
    <property type="entry name" value="Glyco_trans_10"/>
</dbReference>
<comment type="caution">
    <text evidence="5">The sequence shown here is derived from an EMBL/GenBank/DDBJ whole genome shotgun (WGS) entry which is preliminary data.</text>
</comment>
<evidence type="ECO:0000313" key="5">
    <source>
        <dbReference type="EMBL" id="NPE24515.1"/>
    </source>
</evidence>
<gene>
    <name evidence="5" type="ORF">HPS54_03090</name>
</gene>
<name>A0ABX2B3I3_9BACT</name>
<reference evidence="5 6" key="1">
    <citation type="submission" date="2020-05" db="EMBL/GenBank/DDBJ databases">
        <title>Distinct polysaccharide utilization as determinants for interspecies competition between intestinal Prevotella spp.</title>
        <authorList>
            <person name="Galvez E.J.C."/>
            <person name="Iljazovic A."/>
            <person name="Strowig T."/>
        </authorList>
    </citation>
    <scope>NUCLEOTIDE SEQUENCE [LARGE SCALE GENOMIC DNA]</scope>
    <source>
        <strain evidence="5 6">PCHR</strain>
    </source>
</reference>
<comment type="similarity">
    <text evidence="1">Belongs to the glycosyltransferase 10 family.</text>
</comment>
<keyword evidence="2" id="KW-0328">Glycosyltransferase</keyword>
<keyword evidence="6" id="KW-1185">Reference proteome</keyword>
<accession>A0ABX2B3I3</accession>
<feature type="domain" description="Fucosyltransferase C-terminal" evidence="4">
    <location>
        <begin position="138"/>
        <end position="256"/>
    </location>
</feature>
<dbReference type="EMBL" id="JABKKJ010000003">
    <property type="protein sequence ID" value="NPE24515.1"/>
    <property type="molecule type" value="Genomic_DNA"/>
</dbReference>
<evidence type="ECO:0000259" key="4">
    <source>
        <dbReference type="Pfam" id="PF00852"/>
    </source>
</evidence>
<organism evidence="5 6">
    <name type="scientific">Xylanibacter caecicola</name>
    <dbReference type="NCBI Taxonomy" id="2736294"/>
    <lineage>
        <taxon>Bacteria</taxon>
        <taxon>Pseudomonadati</taxon>
        <taxon>Bacteroidota</taxon>
        <taxon>Bacteroidia</taxon>
        <taxon>Bacteroidales</taxon>
        <taxon>Prevotellaceae</taxon>
        <taxon>Xylanibacter</taxon>
    </lineage>
</organism>
<evidence type="ECO:0000313" key="6">
    <source>
        <dbReference type="Proteomes" id="UP000820977"/>
    </source>
</evidence>
<dbReference type="InterPro" id="IPR055270">
    <property type="entry name" value="Glyco_tran_10_C"/>
</dbReference>
<dbReference type="PANTHER" id="PTHR11929">
    <property type="entry name" value="ALPHA- 1,3 -FUCOSYLTRANSFERASE"/>
    <property type="match status" value="1"/>
</dbReference>
<dbReference type="RefSeq" id="WP_172344011.1">
    <property type="nucleotide sequence ID" value="NZ_CATJFF010000058.1"/>
</dbReference>
<dbReference type="Gene3D" id="3.40.50.11660">
    <property type="entry name" value="Glycosyl transferase family 10, C-terminal domain"/>
    <property type="match status" value="1"/>
</dbReference>
<proteinExistence type="inferred from homology"/>
<keyword evidence="3 5" id="KW-0808">Transferase</keyword>
<evidence type="ECO:0000256" key="3">
    <source>
        <dbReference type="ARBA" id="ARBA00022679"/>
    </source>
</evidence>
<sequence length="337" mass="38994">MKTILIITRDPLVHFRQMRNTGGITDDGEFRFVINDTSCRPDFVVIKEKGLRVPTLFDVPRSHTILLTGEPYSILCYPRKFCAQFGTVLACQPQIKPIPGTNVIHTQAILTWFVGATFEQDGTNRFPMNYEDIRRANPEKTKLISVISSNKAFSRGHVDRLRFMEKLKERYGDKIDIYGRGNRGFADKWEVLAPYKYHIVIENSTGDYYWTEKLADCYLAGTFPIYHGCTNISDFFPDRAFVPVDIRNFDRTAEIIDATLAADLYTGRQQELAVSKQLVLDKYNMFNFIAEICRGIGDTKEAGPTLINPASKYFSWHNWYLYTIGRNYYKMCNWVRK</sequence>
<dbReference type="PANTHER" id="PTHR11929:SF194">
    <property type="entry name" value="ALPHA-(1,3)-FUCOSYLTRANSFERASE 10"/>
    <property type="match status" value="1"/>
</dbReference>